<dbReference type="AlphaFoldDB" id="A0AA87Q052"/>
<comment type="caution">
    <text evidence="2">The sequence shown here is derived from an EMBL/GenBank/DDBJ whole genome shotgun (WGS) entry which is preliminary data.</text>
</comment>
<dbReference type="SMART" id="SM00460">
    <property type="entry name" value="TGc"/>
    <property type="match status" value="1"/>
</dbReference>
<feature type="domain" description="Transglutaminase-like" evidence="1">
    <location>
        <begin position="161"/>
        <end position="226"/>
    </location>
</feature>
<dbReference type="InterPro" id="IPR002931">
    <property type="entry name" value="Transglutaminase-like"/>
</dbReference>
<dbReference type="InterPro" id="IPR038765">
    <property type="entry name" value="Papain-like_cys_pep_sf"/>
</dbReference>
<dbReference type="RefSeq" id="WP_042471905.1">
    <property type="nucleotide sequence ID" value="NZ_BAYX01000005.1"/>
</dbReference>
<sequence>MLIRYGYEMTLTCQQPTALVCLLSVHDDRAADIRAPETVFTTPDVPTSTYHDLFGNRCLRLVAPVGDLTIWGDATIEDDGKTDRILPDAREVPVSDLPDDCLVYLMGSRYCETDRLSQFAWDTFGATPPGWARVQAICDFVHGHIRFDYMQARSTRTAFEAFHERVGVCRDYAHLAVTLCRCLNIPTRYVNGHLGDIGVPVVDPMDFSAWMEVFLDGTWHTFDPRNNKPRIGRIVVARGRDAADIPLINSFGPHVLKAFRVWTYEVESLSSGMSAPAFNSGQ</sequence>
<evidence type="ECO:0000259" key="1">
    <source>
        <dbReference type="SMART" id="SM00460"/>
    </source>
</evidence>
<dbReference type="PANTHER" id="PTHR33490:SF12">
    <property type="entry name" value="BLL5557 PROTEIN"/>
    <property type="match status" value="1"/>
</dbReference>
<dbReference type="Gene3D" id="2.60.40.2250">
    <property type="match status" value="1"/>
</dbReference>
<evidence type="ECO:0000313" key="3">
    <source>
        <dbReference type="Proteomes" id="UP000026941"/>
    </source>
</evidence>
<dbReference type="SUPFAM" id="SSF54001">
    <property type="entry name" value="Cysteine proteinases"/>
    <property type="match status" value="1"/>
</dbReference>
<gene>
    <name evidence="2" type="ORF">RRH01S_05_00120</name>
</gene>
<evidence type="ECO:0000313" key="2">
    <source>
        <dbReference type="EMBL" id="GAJ92941.1"/>
    </source>
</evidence>
<dbReference type="PANTHER" id="PTHR33490">
    <property type="entry name" value="BLR5614 PROTEIN-RELATED"/>
    <property type="match status" value="1"/>
</dbReference>
<reference evidence="2 3" key="1">
    <citation type="submission" date="2014-05" db="EMBL/GenBank/DDBJ databases">
        <title>Whole genome shotgun sequence of Rhizobium rhizogenes NBRC 13257.</title>
        <authorList>
            <person name="Katano-Makiyama Y."/>
            <person name="Hosoyama A."/>
            <person name="Hashimoto M."/>
            <person name="Hosoyama Y."/>
            <person name="Noguchi M."/>
            <person name="Tsuchikane K."/>
            <person name="Kimura A."/>
            <person name="Ohji S."/>
            <person name="Ichikawa N."/>
            <person name="Yamazoe A."/>
            <person name="Fujita N."/>
        </authorList>
    </citation>
    <scope>NUCLEOTIDE SEQUENCE [LARGE SCALE GENOMIC DNA]</scope>
    <source>
        <strain evidence="2 3">NBRC 13257</strain>
    </source>
</reference>
<dbReference type="Pfam" id="PF01841">
    <property type="entry name" value="Transglut_core"/>
    <property type="match status" value="1"/>
</dbReference>
<protein>
    <recommendedName>
        <fullName evidence="1">Transglutaminase-like domain-containing protein</fullName>
    </recommendedName>
</protein>
<accession>A0AA87Q052</accession>
<dbReference type="EMBL" id="BAYX01000005">
    <property type="protein sequence ID" value="GAJ92941.1"/>
    <property type="molecule type" value="Genomic_DNA"/>
</dbReference>
<organism evidence="2 3">
    <name type="scientific">Rhizobium rhizogenes NBRC 13257</name>
    <dbReference type="NCBI Taxonomy" id="1220581"/>
    <lineage>
        <taxon>Bacteria</taxon>
        <taxon>Pseudomonadati</taxon>
        <taxon>Pseudomonadota</taxon>
        <taxon>Alphaproteobacteria</taxon>
        <taxon>Hyphomicrobiales</taxon>
        <taxon>Rhizobiaceae</taxon>
        <taxon>Rhizobium/Agrobacterium group</taxon>
        <taxon>Rhizobium</taxon>
    </lineage>
</organism>
<proteinExistence type="predicted"/>
<dbReference type="Gene3D" id="3.10.620.30">
    <property type="match status" value="1"/>
</dbReference>
<name>A0AA87Q052_RHIRH</name>
<dbReference type="Proteomes" id="UP000026941">
    <property type="component" value="Unassembled WGS sequence"/>
</dbReference>